<dbReference type="InterPro" id="IPR011293">
    <property type="entry name" value="Ion_transpt_RnfA/RsxA"/>
</dbReference>
<keyword evidence="4" id="KW-1278">Translocase</keyword>
<keyword evidence="10" id="KW-1185">Reference proteome</keyword>
<evidence type="ECO:0000256" key="5">
    <source>
        <dbReference type="ARBA" id="ARBA00022982"/>
    </source>
</evidence>
<evidence type="ECO:0000256" key="8">
    <source>
        <dbReference type="SAM" id="Phobius"/>
    </source>
</evidence>
<dbReference type="RefSeq" id="WP_106568541.1">
    <property type="nucleotide sequence ID" value="NZ_JAUVYL010000022.1"/>
</dbReference>
<feature type="transmembrane region" description="Helical" evidence="8">
    <location>
        <begin position="167"/>
        <end position="188"/>
    </location>
</feature>
<dbReference type="GO" id="GO:0012505">
    <property type="term" value="C:endomembrane system"/>
    <property type="evidence" value="ECO:0007669"/>
    <property type="project" value="UniProtKB-SubCell"/>
</dbReference>
<evidence type="ECO:0000256" key="7">
    <source>
        <dbReference type="ARBA" id="ARBA00023136"/>
    </source>
</evidence>
<accession>A0A2P8DWV6</accession>
<dbReference type="GO" id="GO:0022900">
    <property type="term" value="P:electron transport chain"/>
    <property type="evidence" value="ECO:0007669"/>
    <property type="project" value="InterPro"/>
</dbReference>
<feature type="transmembrane region" description="Helical" evidence="8">
    <location>
        <begin position="45"/>
        <end position="69"/>
    </location>
</feature>
<dbReference type="PANTHER" id="PTHR30335:SF0">
    <property type="entry name" value="ION-TRANSLOCATING OXIDOREDUCTASE COMPLEX SUBUNIT A"/>
    <property type="match status" value="1"/>
</dbReference>
<dbReference type="AlphaFoldDB" id="A0A2P8DWV6"/>
<gene>
    <name evidence="9" type="ORF">CLV48_11248</name>
</gene>
<keyword evidence="6 8" id="KW-1133">Transmembrane helix</keyword>
<comment type="subcellular location">
    <subcellularLocation>
        <location evidence="1">Endomembrane system</location>
        <topology evidence="1">Multi-pass membrane protein</topology>
    </subcellularLocation>
</comment>
<dbReference type="PANTHER" id="PTHR30335">
    <property type="entry name" value="INTEGRAL MEMBRANE PROTEIN OF SOXR-REDUCING COMPLEX"/>
    <property type="match status" value="1"/>
</dbReference>
<dbReference type="InterPro" id="IPR050133">
    <property type="entry name" value="NqrDE/RnfAE_oxidrdctase"/>
</dbReference>
<dbReference type="OrthoDB" id="9803631at2"/>
<protein>
    <submittedName>
        <fullName evidence="9">Electron transport complex protein RnfA</fullName>
    </submittedName>
</protein>
<feature type="transmembrane region" description="Helical" evidence="8">
    <location>
        <begin position="6"/>
        <end position="33"/>
    </location>
</feature>
<proteinExistence type="predicted"/>
<evidence type="ECO:0000313" key="10">
    <source>
        <dbReference type="Proteomes" id="UP000240708"/>
    </source>
</evidence>
<keyword evidence="2" id="KW-0813">Transport</keyword>
<keyword evidence="3 8" id="KW-0812">Transmembrane</keyword>
<evidence type="ECO:0000256" key="1">
    <source>
        <dbReference type="ARBA" id="ARBA00004127"/>
    </source>
</evidence>
<evidence type="ECO:0000256" key="3">
    <source>
        <dbReference type="ARBA" id="ARBA00022692"/>
    </source>
</evidence>
<dbReference type="EMBL" id="PYGF01000012">
    <property type="protein sequence ID" value="PSL01705.1"/>
    <property type="molecule type" value="Genomic_DNA"/>
</dbReference>
<sequence>MNTETYWSIFINASLVNNFVLAYFLGICPFLGVSGKMETATKMGGAVTFVMLISSLCAFGIHALLVAINAPFLQLISYIVVIASTVQLVEMFIKKMSPALFRALGIFLPLITTNCAILGLALFQTSKAYSLSQSLIYALGAGTGFTLALILMAGIREQLEFAEVPNVVKGTALTLLVAGILSLTFMGFSGLG</sequence>
<keyword evidence="7 8" id="KW-0472">Membrane</keyword>
<dbReference type="GO" id="GO:0005886">
    <property type="term" value="C:plasma membrane"/>
    <property type="evidence" value="ECO:0007669"/>
    <property type="project" value="TreeGrafter"/>
</dbReference>
<evidence type="ECO:0000256" key="2">
    <source>
        <dbReference type="ARBA" id="ARBA00022448"/>
    </source>
</evidence>
<dbReference type="Pfam" id="PF02508">
    <property type="entry name" value="Rnf-Nqr"/>
    <property type="match status" value="1"/>
</dbReference>
<evidence type="ECO:0000313" key="9">
    <source>
        <dbReference type="EMBL" id="PSL01705.1"/>
    </source>
</evidence>
<feature type="transmembrane region" description="Helical" evidence="8">
    <location>
        <begin position="135"/>
        <end position="155"/>
    </location>
</feature>
<evidence type="ECO:0000256" key="4">
    <source>
        <dbReference type="ARBA" id="ARBA00022967"/>
    </source>
</evidence>
<dbReference type="NCBIfam" id="TIGR01943">
    <property type="entry name" value="rnfA"/>
    <property type="match status" value="1"/>
</dbReference>
<dbReference type="PIRSF" id="PIRSF006102">
    <property type="entry name" value="NQR_DE"/>
    <property type="match status" value="1"/>
</dbReference>
<name>A0A2P8DWV6_9BACT</name>
<feature type="transmembrane region" description="Helical" evidence="8">
    <location>
        <begin position="75"/>
        <end position="93"/>
    </location>
</feature>
<reference evidence="9 10" key="1">
    <citation type="submission" date="2018-03" db="EMBL/GenBank/DDBJ databases">
        <title>Genomic Encyclopedia of Archaeal and Bacterial Type Strains, Phase II (KMG-II): from individual species to whole genera.</title>
        <authorList>
            <person name="Goeker M."/>
        </authorList>
    </citation>
    <scope>NUCLEOTIDE SEQUENCE [LARGE SCALE GENOMIC DNA]</scope>
    <source>
        <strain evidence="9 10">DSM 28057</strain>
    </source>
</reference>
<evidence type="ECO:0000256" key="6">
    <source>
        <dbReference type="ARBA" id="ARBA00022989"/>
    </source>
</evidence>
<comment type="caution">
    <text evidence="9">The sequence shown here is derived from an EMBL/GenBank/DDBJ whole genome shotgun (WGS) entry which is preliminary data.</text>
</comment>
<dbReference type="InterPro" id="IPR003667">
    <property type="entry name" value="NqrDE/RnfAE"/>
</dbReference>
<feature type="transmembrane region" description="Helical" evidence="8">
    <location>
        <begin position="100"/>
        <end position="123"/>
    </location>
</feature>
<organism evidence="9 10">
    <name type="scientific">Cecembia rubra</name>
    <dbReference type="NCBI Taxonomy" id="1485585"/>
    <lineage>
        <taxon>Bacteria</taxon>
        <taxon>Pseudomonadati</taxon>
        <taxon>Bacteroidota</taxon>
        <taxon>Cytophagia</taxon>
        <taxon>Cytophagales</taxon>
        <taxon>Cyclobacteriaceae</taxon>
        <taxon>Cecembia</taxon>
    </lineage>
</organism>
<keyword evidence="5" id="KW-0249">Electron transport</keyword>
<dbReference type="Proteomes" id="UP000240708">
    <property type="component" value="Unassembled WGS sequence"/>
</dbReference>